<evidence type="ECO:0000256" key="1">
    <source>
        <dbReference type="ARBA" id="ARBA00022670"/>
    </source>
</evidence>
<evidence type="ECO:0000313" key="6">
    <source>
        <dbReference type="EMBL" id="UOO92783.1"/>
    </source>
</evidence>
<accession>A0ABY4EAJ4</accession>
<keyword evidence="2" id="KW-0378">Hydrolase</keyword>
<sequence>MNCDAHSHLEDLNRPETQQYAACAHAQTLAQFEDQRTKDMAQDMLAQIQNEKQIPFCQEHRARMYHIHQNADYPKGVYRVCTAASFRSGLPDWDILFSVEAFDEVLQDDVYLNHVTHCTLHPTRTLLEFGSNGGDAAYTLEFDLAEKRLVDSGFHFPLGKNHIAWRDLDSVWVCPAWHEAQLTTSGYPRQVWLLERGNSMDEAIPVLQAEIDDMFVAACRYLDPQGKDLDVIEVAHDFYRKTYYWVDGDLQAQPLNLPENCDLIGYLGGQLLVWLKSDWQRANTRYANGSLLAVKLSKGQLGAAQILFEPTAACILEAVETTRQFVVMHVLDNVQSQLRAQQFSQGAWQQATVPALPRGTIELVDQPYGGDVVYVAISDFSTPLTLLCVDFAQQDVAVLRKQPKQFDAKNMQTQQFWTQSTDGTSIPYFHVGTPSDAPKPTIVYVYGGFAVAELPHYLGLMGRHWLSQGYAFVVANVRGGGEFGPQWHQAAIGNNKHKTIEDLLSVVQDLQQRNLATATQIGLQGGSNGGLVVLAAMAQAPTQIGAVVAEMPLADMLNYTKWSSGTSWIAEFGNPDDADPTATASLQALSPYHNLQEDVTYPKTLLTTSFSDDRVHPAHALKTHARLQELKQAAWLLCPEDGGHSGNGTQDQLAEETALVLRFFEQQLSQ</sequence>
<protein>
    <submittedName>
        <fullName evidence="6">Prolyl oligopeptidase family serine peptidase</fullName>
    </submittedName>
</protein>
<dbReference type="InterPro" id="IPR001375">
    <property type="entry name" value="Peptidase_S9_cat"/>
</dbReference>
<keyword evidence="3" id="KW-0720">Serine protease</keyword>
<evidence type="ECO:0000259" key="5">
    <source>
        <dbReference type="Pfam" id="PF02897"/>
    </source>
</evidence>
<dbReference type="Pfam" id="PF02897">
    <property type="entry name" value="Peptidase_S9_N"/>
    <property type="match status" value="1"/>
</dbReference>
<keyword evidence="1" id="KW-0645">Protease</keyword>
<dbReference type="Pfam" id="PF00326">
    <property type="entry name" value="Peptidase_S9"/>
    <property type="match status" value="1"/>
</dbReference>
<evidence type="ECO:0000256" key="3">
    <source>
        <dbReference type="ARBA" id="ARBA00022825"/>
    </source>
</evidence>
<keyword evidence="7" id="KW-1185">Reference proteome</keyword>
<dbReference type="Proteomes" id="UP000832034">
    <property type="component" value="Chromosome"/>
</dbReference>
<dbReference type="PANTHER" id="PTHR42881:SF13">
    <property type="entry name" value="PROLYL ENDOPEPTIDASE"/>
    <property type="match status" value="1"/>
</dbReference>
<dbReference type="PRINTS" id="PR00862">
    <property type="entry name" value="PROLIGOPTASE"/>
</dbReference>
<name>A0ABY4EAJ4_VITST</name>
<evidence type="ECO:0000259" key="4">
    <source>
        <dbReference type="Pfam" id="PF00326"/>
    </source>
</evidence>
<dbReference type="SUPFAM" id="SSF53474">
    <property type="entry name" value="alpha/beta-Hydrolases"/>
    <property type="match status" value="1"/>
</dbReference>
<dbReference type="InterPro" id="IPR002470">
    <property type="entry name" value="Peptidase_S9A"/>
</dbReference>
<reference evidence="6" key="1">
    <citation type="submission" date="2021-12" db="EMBL/GenBank/DDBJ databases">
        <authorList>
            <person name="Veyrier F.J."/>
        </authorList>
    </citation>
    <scope>NUCLEOTIDE SEQUENCE</scope>
    <source>
        <strain evidence="6">SAG 1488-6</strain>
    </source>
</reference>
<dbReference type="InterPro" id="IPR051167">
    <property type="entry name" value="Prolyl_oligopep/macrocyclase"/>
</dbReference>
<organism evidence="6 7">
    <name type="scientific">Vitreoscilla stercoraria</name>
    <dbReference type="NCBI Taxonomy" id="61"/>
    <lineage>
        <taxon>Bacteria</taxon>
        <taxon>Pseudomonadati</taxon>
        <taxon>Pseudomonadota</taxon>
        <taxon>Betaproteobacteria</taxon>
        <taxon>Neisseriales</taxon>
        <taxon>Neisseriaceae</taxon>
        <taxon>Vitreoscilla</taxon>
    </lineage>
</organism>
<dbReference type="EMBL" id="CP091512">
    <property type="protein sequence ID" value="UOO92783.1"/>
    <property type="molecule type" value="Genomic_DNA"/>
</dbReference>
<dbReference type="InterPro" id="IPR023302">
    <property type="entry name" value="Pept_S9A_N"/>
</dbReference>
<dbReference type="RefSeq" id="WP_019957114.1">
    <property type="nucleotide sequence ID" value="NZ_CP091512.1"/>
</dbReference>
<dbReference type="SUPFAM" id="SSF50993">
    <property type="entry name" value="Peptidase/esterase 'gauge' domain"/>
    <property type="match status" value="1"/>
</dbReference>
<gene>
    <name evidence="6" type="ORF">LVJ81_01685</name>
</gene>
<dbReference type="Gene3D" id="2.130.10.120">
    <property type="entry name" value="Prolyl oligopeptidase, N-terminal domain"/>
    <property type="match status" value="1"/>
</dbReference>
<feature type="domain" description="Peptidase S9A N-terminal" evidence="5">
    <location>
        <begin position="3"/>
        <end position="401"/>
    </location>
</feature>
<dbReference type="InterPro" id="IPR029058">
    <property type="entry name" value="AB_hydrolase_fold"/>
</dbReference>
<reference evidence="6" key="2">
    <citation type="journal article" date="2022" name="Res Sq">
        <title>Evolution of multicellular longitudinally dividing oral cavity symbionts (Neisseriaceae).</title>
        <authorList>
            <person name="Nyongesa S."/>
            <person name="Weber P."/>
            <person name="Bernet E."/>
            <person name="Pullido F."/>
            <person name="Nieckarz M."/>
            <person name="Delaby M."/>
            <person name="Nieves C."/>
            <person name="Viehboeck T."/>
            <person name="Krause N."/>
            <person name="Rivera-Millot A."/>
            <person name="Nakamura A."/>
            <person name="Vischer N."/>
            <person name="VanNieuwenhze M."/>
            <person name="Brun Y."/>
            <person name="Cava F."/>
            <person name="Bulgheresi S."/>
            <person name="Veyrier F."/>
        </authorList>
    </citation>
    <scope>NUCLEOTIDE SEQUENCE</scope>
    <source>
        <strain evidence="6">SAG 1488-6</strain>
    </source>
</reference>
<feature type="domain" description="Peptidase S9 prolyl oligopeptidase catalytic" evidence="4">
    <location>
        <begin position="465"/>
        <end position="669"/>
    </location>
</feature>
<evidence type="ECO:0000313" key="7">
    <source>
        <dbReference type="Proteomes" id="UP000832034"/>
    </source>
</evidence>
<dbReference type="Gene3D" id="3.40.50.1820">
    <property type="entry name" value="alpha/beta hydrolase"/>
    <property type="match status" value="1"/>
</dbReference>
<evidence type="ECO:0000256" key="2">
    <source>
        <dbReference type="ARBA" id="ARBA00022801"/>
    </source>
</evidence>
<proteinExistence type="predicted"/>
<dbReference type="PANTHER" id="PTHR42881">
    <property type="entry name" value="PROLYL ENDOPEPTIDASE"/>
    <property type="match status" value="1"/>
</dbReference>